<comment type="catalytic activity">
    <reaction evidence="1 16">
        <text>1-(5-phospho-beta-D-ribosyl)-ATP + diphosphate = 5-phospho-alpha-D-ribose 1-diphosphate + ATP</text>
        <dbReference type="Rhea" id="RHEA:18473"/>
        <dbReference type="ChEBI" id="CHEBI:30616"/>
        <dbReference type="ChEBI" id="CHEBI:33019"/>
        <dbReference type="ChEBI" id="CHEBI:58017"/>
        <dbReference type="ChEBI" id="CHEBI:73183"/>
        <dbReference type="EC" id="2.4.2.17"/>
    </reaction>
</comment>
<evidence type="ECO:0000256" key="14">
    <source>
        <dbReference type="ARBA" id="ARBA00023102"/>
    </source>
</evidence>
<evidence type="ECO:0000256" key="2">
    <source>
        <dbReference type="ARBA" id="ARBA00004496"/>
    </source>
</evidence>
<feature type="domain" description="ATP phosphoribosyltransferase catalytic" evidence="17">
    <location>
        <begin position="51"/>
        <end position="202"/>
    </location>
</feature>
<comment type="function">
    <text evidence="15 16">Catalyzes the condensation of ATP and 5-phosphoribose 1-diphosphate to form N'-(5'-phosphoribosyl)-ATP (PR-ATP). Has a crucial role in the pathway because the rate of histidine biosynthesis seems to be controlled primarily by regulation of HisG enzymatic activity.</text>
</comment>
<gene>
    <name evidence="16" type="primary">hisG</name>
    <name evidence="18" type="ORF">CH371_17555</name>
</gene>
<dbReference type="PANTHER" id="PTHR21403">
    <property type="entry name" value="ATP PHOSPHORIBOSYLTRANSFERASE ATP-PRTASE"/>
    <property type="match status" value="1"/>
</dbReference>
<comment type="subcellular location">
    <subcellularLocation>
        <location evidence="2 16">Cytoplasm</location>
    </subcellularLocation>
</comment>
<dbReference type="InterPro" id="IPR018198">
    <property type="entry name" value="ATP_PRibTrfase_CS"/>
</dbReference>
<dbReference type="FunFam" id="3.40.190.10:FF:000008">
    <property type="entry name" value="ATP phosphoribosyltransferase"/>
    <property type="match status" value="1"/>
</dbReference>
<comment type="similarity">
    <text evidence="4 16">Belongs to the ATP phosphoribosyltransferase family. Short subfamily.</text>
</comment>
<keyword evidence="13 16" id="KW-0067">ATP-binding</keyword>
<dbReference type="InterPro" id="IPR024893">
    <property type="entry name" value="ATP_PRibTrfase_HisG_short"/>
</dbReference>
<sequence length="207" mass="22904">MLTLALPKGRLAEESIELMLERGWLSGKPDPDSKELIYRDPKDKVRILLVRSQDVPTYVEQNAADAGIVGWDVLLEGGYDLLLPLDLGIGKCRLSVAAPKGWSLSNGERKVRVATKYPNIAKDFFLRKGINCEVIKLYGSIELAPLVGLSDCIVDLVSTGATLKANNLQEIEIILESTARLAFNRSALYTKRKEIGEFLDSFRAVKV</sequence>
<dbReference type="UniPathway" id="UPA00031">
    <property type="reaction ID" value="UER00006"/>
</dbReference>
<dbReference type="Pfam" id="PF01634">
    <property type="entry name" value="HisG"/>
    <property type="match status" value="1"/>
</dbReference>
<dbReference type="PROSITE" id="PS01316">
    <property type="entry name" value="ATP_P_PHORIBOSYLTR"/>
    <property type="match status" value="1"/>
</dbReference>
<keyword evidence="8 16" id="KW-0963">Cytoplasm</keyword>
<dbReference type="SUPFAM" id="SSF53850">
    <property type="entry name" value="Periplasmic binding protein-like II"/>
    <property type="match status" value="1"/>
</dbReference>
<dbReference type="GO" id="GO:0003879">
    <property type="term" value="F:ATP phosphoribosyltransferase activity"/>
    <property type="evidence" value="ECO:0007669"/>
    <property type="project" value="UniProtKB-UniRule"/>
</dbReference>
<comment type="caution">
    <text evidence="18">The sequence shown here is derived from an EMBL/GenBank/DDBJ whole genome shotgun (WGS) entry which is preliminary data.</text>
</comment>
<dbReference type="InterPro" id="IPR001348">
    <property type="entry name" value="ATP_PRibTrfase_HisG"/>
</dbReference>
<dbReference type="GO" id="GO:0005524">
    <property type="term" value="F:ATP binding"/>
    <property type="evidence" value="ECO:0007669"/>
    <property type="project" value="UniProtKB-KW"/>
</dbReference>
<evidence type="ECO:0000256" key="5">
    <source>
        <dbReference type="ARBA" id="ARBA00011496"/>
    </source>
</evidence>
<evidence type="ECO:0000256" key="11">
    <source>
        <dbReference type="ARBA" id="ARBA00022679"/>
    </source>
</evidence>
<keyword evidence="9 16" id="KW-0028">Amino-acid biosynthesis</keyword>
<evidence type="ECO:0000256" key="3">
    <source>
        <dbReference type="ARBA" id="ARBA00004667"/>
    </source>
</evidence>
<dbReference type="EMBL" id="NPDT01000009">
    <property type="protein sequence ID" value="PJZ64579.1"/>
    <property type="molecule type" value="Genomic_DNA"/>
</dbReference>
<proteinExistence type="inferred from homology"/>
<dbReference type="InterPro" id="IPR013820">
    <property type="entry name" value="ATP_PRibTrfase_cat"/>
</dbReference>
<dbReference type="Proteomes" id="UP000231912">
    <property type="component" value="Unassembled WGS sequence"/>
</dbReference>
<keyword evidence="11 16" id="KW-0808">Transferase</keyword>
<evidence type="ECO:0000256" key="12">
    <source>
        <dbReference type="ARBA" id="ARBA00022741"/>
    </source>
</evidence>
<keyword evidence="10 16" id="KW-0328">Glycosyltransferase</keyword>
<evidence type="ECO:0000313" key="19">
    <source>
        <dbReference type="Proteomes" id="UP000231912"/>
    </source>
</evidence>
<comment type="subunit">
    <text evidence="5 16">Heteromultimer composed of HisG and HisZ subunits.</text>
</comment>
<dbReference type="RefSeq" id="WP_100760034.1">
    <property type="nucleotide sequence ID" value="NZ_NPDT01000009.1"/>
</dbReference>
<evidence type="ECO:0000256" key="6">
    <source>
        <dbReference type="ARBA" id="ARBA00011946"/>
    </source>
</evidence>
<evidence type="ECO:0000256" key="4">
    <source>
        <dbReference type="ARBA" id="ARBA00009489"/>
    </source>
</evidence>
<evidence type="ECO:0000256" key="13">
    <source>
        <dbReference type="ARBA" id="ARBA00022840"/>
    </source>
</evidence>
<keyword evidence="12 16" id="KW-0547">Nucleotide-binding</keyword>
<dbReference type="CDD" id="cd13595">
    <property type="entry name" value="PBP2_HisGs"/>
    <property type="match status" value="1"/>
</dbReference>
<dbReference type="PANTHER" id="PTHR21403:SF8">
    <property type="entry name" value="ATP PHOSPHORIBOSYLTRANSFERASE"/>
    <property type="match status" value="1"/>
</dbReference>
<evidence type="ECO:0000256" key="8">
    <source>
        <dbReference type="ARBA" id="ARBA00022490"/>
    </source>
</evidence>
<accession>A0A2M9Z820</accession>
<evidence type="ECO:0000256" key="7">
    <source>
        <dbReference type="ARBA" id="ARBA00020998"/>
    </source>
</evidence>
<evidence type="ECO:0000256" key="1">
    <source>
        <dbReference type="ARBA" id="ARBA00000915"/>
    </source>
</evidence>
<organism evidence="18 19">
    <name type="scientific">Leptospira wolffii</name>
    <dbReference type="NCBI Taxonomy" id="409998"/>
    <lineage>
        <taxon>Bacteria</taxon>
        <taxon>Pseudomonadati</taxon>
        <taxon>Spirochaetota</taxon>
        <taxon>Spirochaetia</taxon>
        <taxon>Leptospirales</taxon>
        <taxon>Leptospiraceae</taxon>
        <taxon>Leptospira</taxon>
    </lineage>
</organism>
<dbReference type="GO" id="GO:0000105">
    <property type="term" value="P:L-histidine biosynthetic process"/>
    <property type="evidence" value="ECO:0007669"/>
    <property type="project" value="UniProtKB-UniRule"/>
</dbReference>
<dbReference type="AlphaFoldDB" id="A0A2M9Z820"/>
<evidence type="ECO:0000256" key="15">
    <source>
        <dbReference type="ARBA" id="ARBA00024861"/>
    </source>
</evidence>
<evidence type="ECO:0000256" key="16">
    <source>
        <dbReference type="HAMAP-Rule" id="MF_01018"/>
    </source>
</evidence>
<protein>
    <recommendedName>
        <fullName evidence="7 16">ATP phosphoribosyltransferase</fullName>
        <shortName evidence="16">ATP-PRT</shortName>
        <shortName evidence="16">ATP-PRTase</shortName>
        <ecNumber evidence="6 16">2.4.2.17</ecNumber>
    </recommendedName>
</protein>
<evidence type="ECO:0000313" key="18">
    <source>
        <dbReference type="EMBL" id="PJZ64579.1"/>
    </source>
</evidence>
<evidence type="ECO:0000259" key="17">
    <source>
        <dbReference type="Pfam" id="PF01634"/>
    </source>
</evidence>
<comment type="pathway">
    <text evidence="3 16">Amino-acid biosynthesis; L-histidine biosynthesis; L-histidine from 5-phospho-alpha-D-ribose 1-diphosphate: step 1/9.</text>
</comment>
<keyword evidence="14 16" id="KW-0368">Histidine biosynthesis</keyword>
<dbReference type="HAMAP" id="MF_01018">
    <property type="entry name" value="HisG_Short"/>
    <property type="match status" value="1"/>
</dbReference>
<dbReference type="Gene3D" id="3.40.190.10">
    <property type="entry name" value="Periplasmic binding protein-like II"/>
    <property type="match status" value="2"/>
</dbReference>
<name>A0A2M9Z820_9LEPT</name>
<dbReference type="EC" id="2.4.2.17" evidence="6 16"/>
<comment type="domain">
    <text evidence="16">Lacks the C-terminal regulatory region which is replaced by HisZ.</text>
</comment>
<reference evidence="18 19" key="1">
    <citation type="submission" date="2017-07" db="EMBL/GenBank/DDBJ databases">
        <title>Leptospira spp. isolated from tropical soils.</title>
        <authorList>
            <person name="Thibeaux R."/>
            <person name="Iraola G."/>
            <person name="Ferres I."/>
            <person name="Bierque E."/>
            <person name="Girault D."/>
            <person name="Soupe-Gilbert M.-E."/>
            <person name="Picardeau M."/>
            <person name="Goarant C."/>
        </authorList>
    </citation>
    <scope>NUCLEOTIDE SEQUENCE [LARGE SCALE GENOMIC DNA]</scope>
    <source>
        <strain evidence="18 19">FH2-C-A2</strain>
    </source>
</reference>
<evidence type="ECO:0000256" key="10">
    <source>
        <dbReference type="ARBA" id="ARBA00022676"/>
    </source>
</evidence>
<dbReference type="NCBIfam" id="TIGR00070">
    <property type="entry name" value="hisG"/>
    <property type="match status" value="1"/>
</dbReference>
<evidence type="ECO:0000256" key="9">
    <source>
        <dbReference type="ARBA" id="ARBA00022605"/>
    </source>
</evidence>
<dbReference type="GO" id="GO:0005737">
    <property type="term" value="C:cytoplasm"/>
    <property type="evidence" value="ECO:0007669"/>
    <property type="project" value="UniProtKB-SubCell"/>
</dbReference>